<dbReference type="InterPro" id="IPR029494">
    <property type="entry name" value="DarT"/>
</dbReference>
<sequence length="210" mass="23646">MSVEIESYVKELKLPCLLHFTQLSNLESILTDGLLSRDRIAGLANPPGINDELRLDNHTNTISLSIAHPNSQMFYKYRREKGGDWCVIGIHPRVLWSQDCLFCKHNAADARISGIPISDLAGISALKGMYDEIPGHESRSDQCLKIYDPTDVQAEVLVIDSIDLSDFIGVVFPSRQAKKNYSELLGDMQAQIHAENKGYYAARSYKRKYQ</sequence>
<feature type="binding site" evidence="6">
    <location>
        <begin position="19"/>
        <end position="21"/>
    </location>
    <ligand>
        <name>NAD(+)</name>
        <dbReference type="ChEBI" id="CHEBI:57540"/>
    </ligand>
</feature>
<keyword evidence="5 6" id="KW-0238">DNA-binding</keyword>
<dbReference type="GO" id="GO:0016779">
    <property type="term" value="F:nucleotidyltransferase activity"/>
    <property type="evidence" value="ECO:0007669"/>
    <property type="project" value="UniProtKB-UniRule"/>
</dbReference>
<name>A0A0J7JDT8_9GAMM</name>
<accession>A0A0J7JDT8</accession>
<evidence type="ECO:0000256" key="6">
    <source>
        <dbReference type="PROSITE-ProRule" id="PRU01362"/>
    </source>
</evidence>
<dbReference type="Proteomes" id="UP000036102">
    <property type="component" value="Unassembled WGS sequence"/>
</dbReference>
<evidence type="ECO:0000259" key="7">
    <source>
        <dbReference type="PROSITE" id="PS52018"/>
    </source>
</evidence>
<dbReference type="Pfam" id="PF14487">
    <property type="entry name" value="DarT"/>
    <property type="match status" value="1"/>
</dbReference>
<evidence type="ECO:0000313" key="9">
    <source>
        <dbReference type="Proteomes" id="UP000036102"/>
    </source>
</evidence>
<keyword evidence="2 6" id="KW-0328">Glycosyltransferase</keyword>
<evidence type="ECO:0000256" key="1">
    <source>
        <dbReference type="ARBA" id="ARBA00022649"/>
    </source>
</evidence>
<feature type="active site" evidence="6">
    <location>
        <position position="155"/>
    </location>
</feature>
<reference evidence="8 9" key="1">
    <citation type="submission" date="2015-06" db="EMBL/GenBank/DDBJ databases">
        <title>Marinobacter subterrani, a genetically tractable neutrophilic iron-oxidizing strain isolated from the Soudan Iron Mine.</title>
        <authorList>
            <person name="Bonis B.M."/>
            <person name="Gralnick J.A."/>
        </authorList>
    </citation>
    <scope>NUCLEOTIDE SEQUENCE [LARGE SCALE GENOMIC DNA]</scope>
    <source>
        <strain evidence="8 9">JG233</strain>
    </source>
</reference>
<protein>
    <recommendedName>
        <fullName evidence="7">DarT domain-containing protein</fullName>
    </recommendedName>
</protein>
<keyword evidence="9" id="KW-1185">Reference proteome</keyword>
<comment type="caution">
    <text evidence="6">Lacks conserved residue(s) required for the propagation of feature annotation.</text>
</comment>
<comment type="catalytic activity">
    <reaction evidence="6">
        <text>a thymidine in DNA + NAD(+) = an N-(ADP-alpha-D-ribosyl)-thymidine in DNA + nicotinamide + H(+)</text>
        <dbReference type="Rhea" id="RHEA:71651"/>
        <dbReference type="Rhea" id="RHEA-COMP:13556"/>
        <dbReference type="Rhea" id="RHEA-COMP:18051"/>
        <dbReference type="ChEBI" id="CHEBI:15378"/>
        <dbReference type="ChEBI" id="CHEBI:17154"/>
        <dbReference type="ChEBI" id="CHEBI:57540"/>
        <dbReference type="ChEBI" id="CHEBI:137386"/>
        <dbReference type="ChEBI" id="CHEBI:191199"/>
    </reaction>
</comment>
<dbReference type="EMBL" id="LFBU01000001">
    <property type="protein sequence ID" value="KMQ76039.1"/>
    <property type="molecule type" value="Genomic_DNA"/>
</dbReference>
<keyword evidence="4 6" id="KW-0548">Nucleotidyltransferase</keyword>
<feature type="binding site" evidence="6">
    <location>
        <position position="54"/>
    </location>
    <ligand>
        <name>NAD(+)</name>
        <dbReference type="ChEBI" id="CHEBI:57540"/>
    </ligand>
</feature>
<proteinExistence type="inferred from homology"/>
<feature type="active site" description="Proton acceptor" evidence="6">
    <location>
        <position position="54"/>
    </location>
</feature>
<dbReference type="PATRIC" id="fig|1658765.3.peg.2260"/>
<feature type="domain" description="DarT" evidence="7">
    <location>
        <begin position="15"/>
        <end position="200"/>
    </location>
</feature>
<gene>
    <name evidence="8" type="ORF">Msub_12248</name>
</gene>
<comment type="similarity">
    <text evidence="6">Belongs to the DarT ADP-ribosyltransferase family.</text>
</comment>
<keyword evidence="3 6" id="KW-0808">Transferase</keyword>
<organism evidence="8 9">
    <name type="scientific">Marinobacter subterrani</name>
    <dbReference type="NCBI Taxonomy" id="1658765"/>
    <lineage>
        <taxon>Bacteria</taxon>
        <taxon>Pseudomonadati</taxon>
        <taxon>Pseudomonadota</taxon>
        <taxon>Gammaproteobacteria</taxon>
        <taxon>Pseudomonadales</taxon>
        <taxon>Marinobacteraceae</taxon>
        <taxon>Marinobacter</taxon>
    </lineage>
</organism>
<evidence type="ECO:0000256" key="4">
    <source>
        <dbReference type="ARBA" id="ARBA00022695"/>
    </source>
</evidence>
<dbReference type="AlphaFoldDB" id="A0A0J7JDT8"/>
<evidence type="ECO:0000313" key="8">
    <source>
        <dbReference type="EMBL" id="KMQ76039.1"/>
    </source>
</evidence>
<dbReference type="GO" id="GO:0016757">
    <property type="term" value="F:glycosyltransferase activity"/>
    <property type="evidence" value="ECO:0007669"/>
    <property type="project" value="UniProtKB-UniRule"/>
</dbReference>
<evidence type="ECO:0000256" key="3">
    <source>
        <dbReference type="ARBA" id="ARBA00022679"/>
    </source>
</evidence>
<evidence type="ECO:0000256" key="2">
    <source>
        <dbReference type="ARBA" id="ARBA00022676"/>
    </source>
</evidence>
<dbReference type="PROSITE" id="PS52018">
    <property type="entry name" value="DART"/>
    <property type="match status" value="1"/>
</dbReference>
<evidence type="ECO:0000256" key="5">
    <source>
        <dbReference type="ARBA" id="ARBA00023125"/>
    </source>
</evidence>
<comment type="caution">
    <text evidence="8">The sequence shown here is derived from an EMBL/GenBank/DDBJ whole genome shotgun (WGS) entry which is preliminary data.</text>
</comment>
<dbReference type="STRING" id="1658765.Msub_12248"/>
<dbReference type="RefSeq" id="WP_197083819.1">
    <property type="nucleotide sequence ID" value="NZ_LFBU01000001.1"/>
</dbReference>
<keyword evidence="1 6" id="KW-1277">Toxin-antitoxin system</keyword>
<dbReference type="GO" id="GO:0003677">
    <property type="term" value="F:DNA binding"/>
    <property type="evidence" value="ECO:0007669"/>
    <property type="project" value="UniProtKB-UniRule"/>
</dbReference>